<accession>A0AA35S2Q8</accession>
<organism evidence="1 2">
    <name type="scientific">Geodia barretti</name>
    <name type="common">Barrett's horny sponge</name>
    <dbReference type="NCBI Taxonomy" id="519541"/>
    <lineage>
        <taxon>Eukaryota</taxon>
        <taxon>Metazoa</taxon>
        <taxon>Porifera</taxon>
        <taxon>Demospongiae</taxon>
        <taxon>Heteroscleromorpha</taxon>
        <taxon>Tetractinellida</taxon>
        <taxon>Astrophorina</taxon>
        <taxon>Geodiidae</taxon>
        <taxon>Geodia</taxon>
    </lineage>
</organism>
<gene>
    <name evidence="1" type="ORF">GBAR_LOCUS12756</name>
</gene>
<evidence type="ECO:0000313" key="2">
    <source>
        <dbReference type="Proteomes" id="UP001174909"/>
    </source>
</evidence>
<dbReference type="Proteomes" id="UP001174909">
    <property type="component" value="Unassembled WGS sequence"/>
</dbReference>
<feature type="non-terminal residue" evidence="1">
    <location>
        <position position="92"/>
    </location>
</feature>
<keyword evidence="2" id="KW-1185">Reference proteome</keyword>
<sequence length="92" mass="9931">MEGSSSAAHSKLQGLLKELVDSHDDQQLGETADAALQQLPELPTLDREDRQQRALSDQLHSSAIALWNRSVALKAAGSISLSLNAQMRHVAC</sequence>
<name>A0AA35S2Q8_GEOBA</name>
<comment type="caution">
    <text evidence="1">The sequence shown here is derived from an EMBL/GenBank/DDBJ whole genome shotgun (WGS) entry which is preliminary data.</text>
</comment>
<proteinExistence type="predicted"/>
<dbReference type="AlphaFoldDB" id="A0AA35S2Q8"/>
<protein>
    <submittedName>
        <fullName evidence="1">Uncharacterized protein</fullName>
    </submittedName>
</protein>
<reference evidence="1" key="1">
    <citation type="submission" date="2023-03" db="EMBL/GenBank/DDBJ databases">
        <authorList>
            <person name="Steffen K."/>
            <person name="Cardenas P."/>
        </authorList>
    </citation>
    <scope>NUCLEOTIDE SEQUENCE</scope>
</reference>
<dbReference type="EMBL" id="CASHTH010001905">
    <property type="protein sequence ID" value="CAI8021543.1"/>
    <property type="molecule type" value="Genomic_DNA"/>
</dbReference>
<evidence type="ECO:0000313" key="1">
    <source>
        <dbReference type="EMBL" id="CAI8021543.1"/>
    </source>
</evidence>